<sequence length="101" mass="11586">MSASRSTGQNRSCKVDKISFTHFLAAASTASRTIRDGDRRSLVFVMRFFFFHDIDRALMDMTTLYAEPPRTRNGMNDFECIYLYDTLSFAYGICAQRSMPS</sequence>
<dbReference type="Proteomes" id="UP001222027">
    <property type="component" value="Unassembled WGS sequence"/>
</dbReference>
<keyword evidence="2" id="KW-1185">Reference proteome</keyword>
<dbReference type="EMBL" id="JAQQAF010000006">
    <property type="protein sequence ID" value="KAJ8479703.1"/>
    <property type="molecule type" value="Genomic_DNA"/>
</dbReference>
<accession>A0AAV8QQL8</accession>
<protein>
    <submittedName>
        <fullName evidence="1">Uncharacterized protein</fullName>
    </submittedName>
</protein>
<reference evidence="1 2" key="1">
    <citation type="submission" date="2022-12" db="EMBL/GenBank/DDBJ databases">
        <title>Chromosome-scale assembly of the Ensete ventricosum genome.</title>
        <authorList>
            <person name="Dussert Y."/>
            <person name="Stocks J."/>
            <person name="Wendawek A."/>
            <person name="Woldeyes F."/>
            <person name="Nichols R.A."/>
            <person name="Borrell J.S."/>
        </authorList>
    </citation>
    <scope>NUCLEOTIDE SEQUENCE [LARGE SCALE GENOMIC DNA]</scope>
    <source>
        <strain evidence="2">cv. Maze</strain>
        <tissue evidence="1">Seeds</tissue>
    </source>
</reference>
<evidence type="ECO:0000313" key="1">
    <source>
        <dbReference type="EMBL" id="KAJ8479703.1"/>
    </source>
</evidence>
<gene>
    <name evidence="1" type="ORF">OPV22_023430</name>
</gene>
<name>A0AAV8QQL8_ENSVE</name>
<proteinExistence type="predicted"/>
<comment type="caution">
    <text evidence="1">The sequence shown here is derived from an EMBL/GenBank/DDBJ whole genome shotgun (WGS) entry which is preliminary data.</text>
</comment>
<dbReference type="AlphaFoldDB" id="A0AAV8QQL8"/>
<evidence type="ECO:0000313" key="2">
    <source>
        <dbReference type="Proteomes" id="UP001222027"/>
    </source>
</evidence>
<organism evidence="1 2">
    <name type="scientific">Ensete ventricosum</name>
    <name type="common">Abyssinian banana</name>
    <name type="synonym">Musa ensete</name>
    <dbReference type="NCBI Taxonomy" id="4639"/>
    <lineage>
        <taxon>Eukaryota</taxon>
        <taxon>Viridiplantae</taxon>
        <taxon>Streptophyta</taxon>
        <taxon>Embryophyta</taxon>
        <taxon>Tracheophyta</taxon>
        <taxon>Spermatophyta</taxon>
        <taxon>Magnoliopsida</taxon>
        <taxon>Liliopsida</taxon>
        <taxon>Zingiberales</taxon>
        <taxon>Musaceae</taxon>
        <taxon>Ensete</taxon>
    </lineage>
</organism>